<dbReference type="RefSeq" id="XP_014680103.1">
    <property type="nucleotide sequence ID" value="XM_014824617.1"/>
</dbReference>
<protein>
    <recommendedName>
        <fullName evidence="1">E3 ubiquitin-protein ligase</fullName>
        <ecNumber evidence="1">2.3.2.27</ecNumber>
    </recommendedName>
</protein>
<evidence type="ECO:0000256" key="1">
    <source>
        <dbReference type="RuleBase" id="RU366018"/>
    </source>
</evidence>
<keyword evidence="2" id="KW-1185">Reference proteome</keyword>
<keyword evidence="1" id="KW-0863">Zinc-finger</keyword>
<dbReference type="PANTHER" id="PTHR21497">
    <property type="entry name" value="UBIQUITIN LIGASE E3 ALPHA-RELATED"/>
    <property type="match status" value="1"/>
</dbReference>
<gene>
    <name evidence="3" type="primary">LOC106820059</name>
</gene>
<comment type="pathway">
    <text evidence="1">Protein modification; protein ubiquitination.</text>
</comment>
<name>A0ABM1F6N2_PRICU</name>
<dbReference type="PANTHER" id="PTHR21497:SF24">
    <property type="entry name" value="E3 UBIQUITIN-PROTEIN LIGASE UBR1"/>
    <property type="match status" value="1"/>
</dbReference>
<evidence type="ECO:0000313" key="3">
    <source>
        <dbReference type="RefSeq" id="XP_014680103.1"/>
    </source>
</evidence>
<feature type="non-terminal residue" evidence="3">
    <location>
        <position position="190"/>
    </location>
</feature>
<feature type="non-terminal residue" evidence="3">
    <location>
        <position position="1"/>
    </location>
</feature>
<dbReference type="InterPro" id="IPR039164">
    <property type="entry name" value="UBR1-like"/>
</dbReference>
<proteinExistence type="inferred from homology"/>
<keyword evidence="1" id="KW-0833">Ubl conjugation pathway</keyword>
<comment type="catalytic activity">
    <reaction evidence="1">
        <text>S-ubiquitinyl-[E2 ubiquitin-conjugating enzyme]-L-cysteine + [acceptor protein]-L-lysine = [E2 ubiquitin-conjugating enzyme]-L-cysteine + N(6)-ubiquitinyl-[acceptor protein]-L-lysine.</text>
        <dbReference type="EC" id="2.3.2.27"/>
    </reaction>
</comment>
<dbReference type="Proteomes" id="UP000695022">
    <property type="component" value="Unplaced"/>
</dbReference>
<dbReference type="GeneID" id="106820059"/>
<keyword evidence="1" id="KW-0479">Metal-binding</keyword>
<accession>A0ABM1F6N2</accession>
<keyword evidence="1" id="KW-0862">Zinc</keyword>
<keyword evidence="1" id="KW-0808">Transferase</keyword>
<sequence>GRAAVMNNSQQQCEMVGKVVGRNVGRHTQPLKVHVMHHSIVAHQNFALRVLGWITQLIANSDGFKQLLNRVLTESGIFALSDRTMFGSPELSQLTAVLAMVMKEPSNDANSLSFLDLFFLADTHLWKAARVQCHQLFMGSLLMEQNSKRRFAIIFAKNYPKLIGAFIKDDHDHTMSITSLSVQIFTVPTL</sequence>
<comment type="function">
    <text evidence="1">Ubiquitin ligase protein which is a component of the N-end rule pathway. Recognizes and binds to proteins bearing specific N-terminal residues that are destabilizing according to the N-end rule, leading to their ubiquitination and subsequent degradation.</text>
</comment>
<dbReference type="EC" id="2.3.2.27" evidence="1"/>
<comment type="similarity">
    <text evidence="1">Belongs to the E3 ubiquitin-protein ligase UBR1-like family.</text>
</comment>
<organism evidence="2 3">
    <name type="scientific">Priapulus caudatus</name>
    <name type="common">Priapulid worm</name>
    <dbReference type="NCBI Taxonomy" id="37621"/>
    <lineage>
        <taxon>Eukaryota</taxon>
        <taxon>Metazoa</taxon>
        <taxon>Ecdysozoa</taxon>
        <taxon>Scalidophora</taxon>
        <taxon>Priapulida</taxon>
        <taxon>Priapulimorpha</taxon>
        <taxon>Priapulimorphida</taxon>
        <taxon>Priapulidae</taxon>
        <taxon>Priapulus</taxon>
    </lineage>
</organism>
<evidence type="ECO:0000313" key="2">
    <source>
        <dbReference type="Proteomes" id="UP000695022"/>
    </source>
</evidence>
<reference evidence="3" key="1">
    <citation type="submission" date="2025-08" db="UniProtKB">
        <authorList>
            <consortium name="RefSeq"/>
        </authorList>
    </citation>
    <scope>IDENTIFICATION</scope>
</reference>